<dbReference type="Proteomes" id="UP000317093">
    <property type="component" value="Chromosome"/>
</dbReference>
<dbReference type="Gene3D" id="3.40.1160.10">
    <property type="entry name" value="Acetylglutamate kinase-like"/>
    <property type="match status" value="1"/>
</dbReference>
<protein>
    <recommendedName>
        <fullName evidence="3">Amino acid kinase family protein</fullName>
    </recommendedName>
</protein>
<sequence length="214" mass="23478">MTSRRVMSTKPCPVADPLHLVNVGGSLFKTPSFPRLIIEWLSRRRDERLLLVPGGGELANHLRNLSQSWSTKQSSAHWAAIDVMSAHTRMLADLLDRHRDTIGRAHRVLDPGPLLRIDAGRTLPMNWEVTSDSIAAWLALQMNAVELLLLKSVGGSEPLKIADAVSRGWVDPVFPAVASRLTVSWVNLLEGRTAPLLMEHAAPEGAPEANGRVD</sequence>
<accession>A0A518BCL2</accession>
<name>A0A518BCL2_9BACT</name>
<dbReference type="InterPro" id="IPR036393">
    <property type="entry name" value="AceGlu_kinase-like_sf"/>
</dbReference>
<dbReference type="SUPFAM" id="SSF53633">
    <property type="entry name" value="Carbamate kinase-like"/>
    <property type="match status" value="1"/>
</dbReference>
<gene>
    <name evidence="1" type="ORF">Pan216_56060</name>
</gene>
<reference evidence="1 2" key="1">
    <citation type="submission" date="2019-02" db="EMBL/GenBank/DDBJ databases">
        <title>Deep-cultivation of Planctomycetes and their phenomic and genomic characterization uncovers novel biology.</title>
        <authorList>
            <person name="Wiegand S."/>
            <person name="Jogler M."/>
            <person name="Boedeker C."/>
            <person name="Pinto D."/>
            <person name="Vollmers J."/>
            <person name="Rivas-Marin E."/>
            <person name="Kohn T."/>
            <person name="Peeters S.H."/>
            <person name="Heuer A."/>
            <person name="Rast P."/>
            <person name="Oberbeckmann S."/>
            <person name="Bunk B."/>
            <person name="Jeske O."/>
            <person name="Meyerdierks A."/>
            <person name="Storesund J.E."/>
            <person name="Kallscheuer N."/>
            <person name="Luecker S."/>
            <person name="Lage O.M."/>
            <person name="Pohl T."/>
            <person name="Merkel B.J."/>
            <person name="Hornburger P."/>
            <person name="Mueller R.-W."/>
            <person name="Bruemmer F."/>
            <person name="Labrenz M."/>
            <person name="Spormann A.M."/>
            <person name="Op den Camp H."/>
            <person name="Overmann J."/>
            <person name="Amann R."/>
            <person name="Jetten M.S.M."/>
            <person name="Mascher T."/>
            <person name="Medema M.H."/>
            <person name="Devos D.P."/>
            <person name="Kaster A.-K."/>
            <person name="Ovreas L."/>
            <person name="Rohde M."/>
            <person name="Galperin M.Y."/>
            <person name="Jogler C."/>
        </authorList>
    </citation>
    <scope>NUCLEOTIDE SEQUENCE [LARGE SCALE GENOMIC DNA]</scope>
    <source>
        <strain evidence="1 2">Pan216</strain>
    </source>
</reference>
<keyword evidence="2" id="KW-1185">Reference proteome</keyword>
<organism evidence="1 2">
    <name type="scientific">Kolteria novifilia</name>
    <dbReference type="NCBI Taxonomy" id="2527975"/>
    <lineage>
        <taxon>Bacteria</taxon>
        <taxon>Pseudomonadati</taxon>
        <taxon>Planctomycetota</taxon>
        <taxon>Planctomycetia</taxon>
        <taxon>Kolteriales</taxon>
        <taxon>Kolteriaceae</taxon>
        <taxon>Kolteria</taxon>
    </lineage>
</organism>
<proteinExistence type="predicted"/>
<evidence type="ECO:0008006" key="3">
    <source>
        <dbReference type="Google" id="ProtNLM"/>
    </source>
</evidence>
<evidence type="ECO:0000313" key="1">
    <source>
        <dbReference type="EMBL" id="QDU64715.1"/>
    </source>
</evidence>
<dbReference type="KEGG" id="knv:Pan216_56060"/>
<dbReference type="AlphaFoldDB" id="A0A518BCL2"/>
<evidence type="ECO:0000313" key="2">
    <source>
        <dbReference type="Proteomes" id="UP000317093"/>
    </source>
</evidence>
<dbReference type="EMBL" id="CP036279">
    <property type="protein sequence ID" value="QDU64715.1"/>
    <property type="molecule type" value="Genomic_DNA"/>
</dbReference>